<dbReference type="Proteomes" id="UP001050975">
    <property type="component" value="Unassembled WGS sequence"/>
</dbReference>
<protein>
    <recommendedName>
        <fullName evidence="3">Restriction endonuclease domain-containing protein</fullName>
    </recommendedName>
</protein>
<sequence length="112" mass="12702">MTDIISLIALPPPFPDHTQLRSEDGNLVKNFQAHPQSLILTDSIGAVLQRLHPDGQYCIGQDCGIYWRETEPPEKGAEAPDWFYVPHVPPRLGGVIRRSYVLWREFLAPRIA</sequence>
<dbReference type="PANTHER" id="PTHR33352:SF3">
    <property type="entry name" value="SLR1612 PROTEIN"/>
    <property type="match status" value="1"/>
</dbReference>
<evidence type="ECO:0008006" key="3">
    <source>
        <dbReference type="Google" id="ProtNLM"/>
    </source>
</evidence>
<name>A0AAV3XG82_9CYAN</name>
<proteinExistence type="predicted"/>
<dbReference type="PANTHER" id="PTHR33352">
    <property type="entry name" value="SLR1095 PROTEIN"/>
    <property type="match status" value="1"/>
</dbReference>
<dbReference type="EMBL" id="BLAY01000141">
    <property type="protein sequence ID" value="GET41957.1"/>
    <property type="molecule type" value="Genomic_DNA"/>
</dbReference>
<accession>A0AAV3XG82</accession>
<dbReference type="AlphaFoldDB" id="A0AAV3XG82"/>
<reference evidence="1" key="1">
    <citation type="submission" date="2019-10" db="EMBL/GenBank/DDBJ databases">
        <title>Draft genome sequece of Microseira wollei NIES-4236.</title>
        <authorList>
            <person name="Yamaguchi H."/>
            <person name="Suzuki S."/>
            <person name="Kawachi M."/>
        </authorList>
    </citation>
    <scope>NUCLEOTIDE SEQUENCE</scope>
    <source>
        <strain evidence="1">NIES-4236</strain>
    </source>
</reference>
<gene>
    <name evidence="1" type="ORF">MiSe_67710</name>
</gene>
<keyword evidence="2" id="KW-1185">Reference proteome</keyword>
<evidence type="ECO:0000313" key="2">
    <source>
        <dbReference type="Proteomes" id="UP001050975"/>
    </source>
</evidence>
<comment type="caution">
    <text evidence="1">The sequence shown here is derived from an EMBL/GenBank/DDBJ whole genome shotgun (WGS) entry which is preliminary data.</text>
</comment>
<evidence type="ECO:0000313" key="1">
    <source>
        <dbReference type="EMBL" id="GET41957.1"/>
    </source>
</evidence>
<organism evidence="1 2">
    <name type="scientific">Microseira wollei NIES-4236</name>
    <dbReference type="NCBI Taxonomy" id="2530354"/>
    <lineage>
        <taxon>Bacteria</taxon>
        <taxon>Bacillati</taxon>
        <taxon>Cyanobacteriota</taxon>
        <taxon>Cyanophyceae</taxon>
        <taxon>Oscillatoriophycideae</taxon>
        <taxon>Aerosakkonematales</taxon>
        <taxon>Aerosakkonemataceae</taxon>
        <taxon>Microseira</taxon>
    </lineage>
</organism>